<keyword evidence="3" id="KW-0540">Nuclease</keyword>
<comment type="cofactor">
    <cofactor evidence="2">
        <name>Mg(2+)</name>
        <dbReference type="ChEBI" id="CHEBI:18420"/>
    </cofactor>
</comment>
<evidence type="ECO:0000256" key="2">
    <source>
        <dbReference type="ARBA" id="ARBA00001946"/>
    </source>
</evidence>
<organism evidence="10 11">
    <name type="scientific">Phytohabitans rumicis</name>
    <dbReference type="NCBI Taxonomy" id="1076125"/>
    <lineage>
        <taxon>Bacteria</taxon>
        <taxon>Bacillati</taxon>
        <taxon>Actinomycetota</taxon>
        <taxon>Actinomycetes</taxon>
        <taxon>Micromonosporales</taxon>
        <taxon>Micromonosporaceae</taxon>
    </lineage>
</organism>
<dbReference type="PANTHER" id="PTHR15822">
    <property type="entry name" value="TRAF AND TNF RECEPTOR-ASSOCIATED PROTEIN"/>
    <property type="match status" value="1"/>
</dbReference>
<keyword evidence="6" id="KW-0378">Hydrolase</keyword>
<dbReference type="GO" id="GO:0046872">
    <property type="term" value="F:metal ion binding"/>
    <property type="evidence" value="ECO:0007669"/>
    <property type="project" value="UniProtKB-KW"/>
</dbReference>
<keyword evidence="5" id="KW-0227">DNA damage</keyword>
<evidence type="ECO:0000256" key="1">
    <source>
        <dbReference type="ARBA" id="ARBA00001936"/>
    </source>
</evidence>
<dbReference type="Pfam" id="PF03372">
    <property type="entry name" value="Exo_endo_phos"/>
    <property type="match status" value="1"/>
</dbReference>
<reference evidence="10 11" key="2">
    <citation type="submission" date="2020-03" db="EMBL/GenBank/DDBJ databases">
        <authorList>
            <person name="Ichikawa N."/>
            <person name="Kimura A."/>
            <person name="Kitahashi Y."/>
            <person name="Uohara A."/>
        </authorList>
    </citation>
    <scope>NUCLEOTIDE SEQUENCE [LARGE SCALE GENOMIC DNA]</scope>
    <source>
        <strain evidence="10 11">NBRC 108638</strain>
    </source>
</reference>
<name>A0A6V8KWY6_9ACTN</name>
<protein>
    <recommendedName>
        <fullName evidence="9">Endonuclease/exonuclease/phosphatase domain-containing protein</fullName>
    </recommendedName>
</protein>
<evidence type="ECO:0000313" key="11">
    <source>
        <dbReference type="Proteomes" id="UP000482960"/>
    </source>
</evidence>
<dbReference type="RefSeq" id="WP_246277902.1">
    <property type="nucleotide sequence ID" value="NZ_BLPG01000001.1"/>
</dbReference>
<dbReference type="InterPro" id="IPR051547">
    <property type="entry name" value="TDP2-like"/>
</dbReference>
<feature type="domain" description="Endonuclease/exonuclease/phosphatase" evidence="9">
    <location>
        <begin position="29"/>
        <end position="118"/>
    </location>
</feature>
<keyword evidence="7" id="KW-0460">Magnesium</keyword>
<evidence type="ECO:0000256" key="7">
    <source>
        <dbReference type="ARBA" id="ARBA00022842"/>
    </source>
</evidence>
<dbReference type="InterPro" id="IPR036691">
    <property type="entry name" value="Endo/exonu/phosph_ase_sf"/>
</dbReference>
<evidence type="ECO:0000259" key="9">
    <source>
        <dbReference type="Pfam" id="PF03372"/>
    </source>
</evidence>
<reference evidence="10 11" key="1">
    <citation type="submission" date="2020-03" db="EMBL/GenBank/DDBJ databases">
        <title>Whole genome shotgun sequence of Phytohabitans rumicis NBRC 108638.</title>
        <authorList>
            <person name="Komaki H."/>
            <person name="Tamura T."/>
        </authorList>
    </citation>
    <scope>NUCLEOTIDE SEQUENCE [LARGE SCALE GENOMIC DNA]</scope>
    <source>
        <strain evidence="10 11">NBRC 108638</strain>
    </source>
</reference>
<dbReference type="EMBL" id="BLPG01000001">
    <property type="protein sequence ID" value="GFJ89593.1"/>
    <property type="molecule type" value="Genomic_DNA"/>
</dbReference>
<dbReference type="GO" id="GO:0005737">
    <property type="term" value="C:cytoplasm"/>
    <property type="evidence" value="ECO:0007669"/>
    <property type="project" value="TreeGrafter"/>
</dbReference>
<dbReference type="InterPro" id="IPR005135">
    <property type="entry name" value="Endo/exonuclease/phosphatase"/>
</dbReference>
<sequence length="129" mass="14200">MSVTHLTWEPHHAPLRLRQVEYVSAMAPSGVLLGDFNAEPDSAEMKHLRAAGFADAWGDGPAGYTFDRVNDYARDADEPSCRIDYVLVRGRGLAAVRMWLAWTEPERTASGAVWPSDHFGVVSDLSIDA</sequence>
<evidence type="ECO:0000256" key="4">
    <source>
        <dbReference type="ARBA" id="ARBA00022723"/>
    </source>
</evidence>
<keyword evidence="11" id="KW-1185">Reference proteome</keyword>
<dbReference type="GO" id="GO:0070260">
    <property type="term" value="F:5'-tyrosyl-DNA phosphodiesterase activity"/>
    <property type="evidence" value="ECO:0007669"/>
    <property type="project" value="TreeGrafter"/>
</dbReference>
<dbReference type="GO" id="GO:0006302">
    <property type="term" value="P:double-strand break repair"/>
    <property type="evidence" value="ECO:0007669"/>
    <property type="project" value="TreeGrafter"/>
</dbReference>
<accession>A0A6V8KWY6</accession>
<comment type="caution">
    <text evidence="10">The sequence shown here is derived from an EMBL/GenBank/DDBJ whole genome shotgun (WGS) entry which is preliminary data.</text>
</comment>
<gene>
    <name evidence="10" type="ORF">Prum_032350</name>
</gene>
<proteinExistence type="predicted"/>
<evidence type="ECO:0000256" key="3">
    <source>
        <dbReference type="ARBA" id="ARBA00022722"/>
    </source>
</evidence>
<dbReference type="Proteomes" id="UP000482960">
    <property type="component" value="Unassembled WGS sequence"/>
</dbReference>
<evidence type="ECO:0000256" key="8">
    <source>
        <dbReference type="ARBA" id="ARBA00023204"/>
    </source>
</evidence>
<dbReference type="PANTHER" id="PTHR15822:SF4">
    <property type="entry name" value="TYROSYL-DNA PHOSPHODIESTERASE 2"/>
    <property type="match status" value="1"/>
</dbReference>
<evidence type="ECO:0000313" key="10">
    <source>
        <dbReference type="EMBL" id="GFJ89593.1"/>
    </source>
</evidence>
<comment type="cofactor">
    <cofactor evidence="1">
        <name>Mn(2+)</name>
        <dbReference type="ChEBI" id="CHEBI:29035"/>
    </cofactor>
</comment>
<evidence type="ECO:0000256" key="5">
    <source>
        <dbReference type="ARBA" id="ARBA00022763"/>
    </source>
</evidence>
<dbReference type="GO" id="GO:0004518">
    <property type="term" value="F:nuclease activity"/>
    <property type="evidence" value="ECO:0007669"/>
    <property type="project" value="UniProtKB-KW"/>
</dbReference>
<keyword evidence="4" id="KW-0479">Metal-binding</keyword>
<dbReference type="SUPFAM" id="SSF56219">
    <property type="entry name" value="DNase I-like"/>
    <property type="match status" value="1"/>
</dbReference>
<dbReference type="GO" id="GO:0003697">
    <property type="term" value="F:single-stranded DNA binding"/>
    <property type="evidence" value="ECO:0007669"/>
    <property type="project" value="TreeGrafter"/>
</dbReference>
<dbReference type="AlphaFoldDB" id="A0A6V8KWY6"/>
<keyword evidence="8" id="KW-0234">DNA repair</keyword>
<evidence type="ECO:0000256" key="6">
    <source>
        <dbReference type="ARBA" id="ARBA00022801"/>
    </source>
</evidence>
<dbReference type="Gene3D" id="3.60.10.10">
    <property type="entry name" value="Endonuclease/exonuclease/phosphatase"/>
    <property type="match status" value="1"/>
</dbReference>